<keyword evidence="2" id="KW-1185">Reference proteome</keyword>
<evidence type="ECO:0000313" key="1">
    <source>
        <dbReference type="EMBL" id="KAJ8008294.1"/>
    </source>
</evidence>
<sequence length="242" mass="26214">MGFGKLTARTVRFAPCSSLRRYVALTKQTAGGRVLTDTGRQMAVGVGFLMYEGVLLLPVCGHGSPGWAEVQKEPAGRILQKEANKVQGHLSVFKRDPVTVFFAKGRLLYTRSTPQAEKENQEPATPSPKPSPRAPATLSAAYYLAERARAELPGPAADIMTDYSLRLPQSPPTAANGGTDARAQRGGARGSGVVLTKPPLYLSWLTETRLDTWVNLCPSPSASSKNPAPLMMRLWVVLNRQR</sequence>
<name>A0ACC2GWZ5_DALPE</name>
<evidence type="ECO:0000313" key="2">
    <source>
        <dbReference type="Proteomes" id="UP001157502"/>
    </source>
</evidence>
<dbReference type="EMBL" id="CM055735">
    <property type="protein sequence ID" value="KAJ8008294.1"/>
    <property type="molecule type" value="Genomic_DNA"/>
</dbReference>
<dbReference type="Proteomes" id="UP001157502">
    <property type="component" value="Chromosome 8"/>
</dbReference>
<protein>
    <submittedName>
        <fullName evidence="1">Uncharacterized protein</fullName>
    </submittedName>
</protein>
<accession>A0ACC2GWZ5</accession>
<proteinExistence type="predicted"/>
<comment type="caution">
    <text evidence="1">The sequence shown here is derived from an EMBL/GenBank/DDBJ whole genome shotgun (WGS) entry which is preliminary data.</text>
</comment>
<organism evidence="1 2">
    <name type="scientific">Dallia pectoralis</name>
    <name type="common">Alaska blackfish</name>
    <dbReference type="NCBI Taxonomy" id="75939"/>
    <lineage>
        <taxon>Eukaryota</taxon>
        <taxon>Metazoa</taxon>
        <taxon>Chordata</taxon>
        <taxon>Craniata</taxon>
        <taxon>Vertebrata</taxon>
        <taxon>Euteleostomi</taxon>
        <taxon>Actinopterygii</taxon>
        <taxon>Neopterygii</taxon>
        <taxon>Teleostei</taxon>
        <taxon>Protacanthopterygii</taxon>
        <taxon>Esociformes</taxon>
        <taxon>Umbridae</taxon>
        <taxon>Dallia</taxon>
    </lineage>
</organism>
<reference evidence="1" key="1">
    <citation type="submission" date="2021-05" db="EMBL/GenBank/DDBJ databases">
        <authorList>
            <person name="Pan Q."/>
            <person name="Jouanno E."/>
            <person name="Zahm M."/>
            <person name="Klopp C."/>
            <person name="Cabau C."/>
            <person name="Louis A."/>
            <person name="Berthelot C."/>
            <person name="Parey E."/>
            <person name="Roest Crollius H."/>
            <person name="Montfort J."/>
            <person name="Robinson-Rechavi M."/>
            <person name="Bouchez O."/>
            <person name="Lampietro C."/>
            <person name="Lopez Roques C."/>
            <person name="Donnadieu C."/>
            <person name="Postlethwait J."/>
            <person name="Bobe J."/>
            <person name="Dillon D."/>
            <person name="Chandos A."/>
            <person name="von Hippel F."/>
            <person name="Guiguen Y."/>
        </authorList>
    </citation>
    <scope>NUCLEOTIDE SEQUENCE</scope>
    <source>
        <strain evidence="1">YG-Jan2019</strain>
    </source>
</reference>
<gene>
    <name evidence="1" type="ORF">DPEC_G00103350</name>
</gene>